<reference evidence="3" key="1">
    <citation type="submission" date="2024-07" db="EMBL/GenBank/DDBJ databases">
        <title>Two chromosome-level genome assemblies of Korean endemic species Abeliophyllum distichum and Forsythia ovata (Oleaceae).</title>
        <authorList>
            <person name="Jang H."/>
        </authorList>
    </citation>
    <scope>NUCLEOTIDE SEQUENCE [LARGE SCALE GENOMIC DNA]</scope>
</reference>
<gene>
    <name evidence="2" type="ORF">Fot_35908</name>
</gene>
<dbReference type="AlphaFoldDB" id="A0ABD1SMX0"/>
<name>A0ABD1SMX0_9LAMI</name>
<comment type="caution">
    <text evidence="2">The sequence shown here is derived from an EMBL/GenBank/DDBJ whole genome shotgun (WGS) entry which is preliminary data.</text>
</comment>
<proteinExistence type="predicted"/>
<dbReference type="EMBL" id="JBFOLJ010000010">
    <property type="protein sequence ID" value="KAL2502060.1"/>
    <property type="molecule type" value="Genomic_DNA"/>
</dbReference>
<feature type="region of interest" description="Disordered" evidence="1">
    <location>
        <begin position="1"/>
        <end position="44"/>
    </location>
</feature>
<organism evidence="2 3">
    <name type="scientific">Forsythia ovata</name>
    <dbReference type="NCBI Taxonomy" id="205694"/>
    <lineage>
        <taxon>Eukaryota</taxon>
        <taxon>Viridiplantae</taxon>
        <taxon>Streptophyta</taxon>
        <taxon>Embryophyta</taxon>
        <taxon>Tracheophyta</taxon>
        <taxon>Spermatophyta</taxon>
        <taxon>Magnoliopsida</taxon>
        <taxon>eudicotyledons</taxon>
        <taxon>Gunneridae</taxon>
        <taxon>Pentapetalae</taxon>
        <taxon>asterids</taxon>
        <taxon>lamiids</taxon>
        <taxon>Lamiales</taxon>
        <taxon>Oleaceae</taxon>
        <taxon>Forsythieae</taxon>
        <taxon>Forsythia</taxon>
    </lineage>
</organism>
<evidence type="ECO:0000313" key="2">
    <source>
        <dbReference type="EMBL" id="KAL2502060.1"/>
    </source>
</evidence>
<evidence type="ECO:0000313" key="3">
    <source>
        <dbReference type="Proteomes" id="UP001604277"/>
    </source>
</evidence>
<protein>
    <submittedName>
        <fullName evidence="2">Uncharacterized protein</fullName>
    </submittedName>
</protein>
<accession>A0ABD1SMX0</accession>
<sequence>MARNNTRPKCQPYGSSSKSSSKNTKAASPPPGASLGDPHAQPTTNAGSTASSLCRCITCCGSSGGIPASAKPAVVASKIPQSPIGERGCAERVTLPRHKDNNPQSRFLTSDPFVDLQRMDKYNTPNVNIDLLGPSVFFIGCEVSKLSREMRIPPLKKMTKPCHFLAEEMEDIPLCLEELDQKMMKNCDTSRMQAYHQHEGVPAREELEAIKNNT</sequence>
<keyword evidence="3" id="KW-1185">Reference proteome</keyword>
<evidence type="ECO:0000256" key="1">
    <source>
        <dbReference type="SAM" id="MobiDB-lite"/>
    </source>
</evidence>
<dbReference type="Proteomes" id="UP001604277">
    <property type="component" value="Unassembled WGS sequence"/>
</dbReference>